<gene>
    <name evidence="2" type="ORF">S01H4_56006</name>
</gene>
<comment type="caution">
    <text evidence="2">The sequence shown here is derived from an EMBL/GenBank/DDBJ whole genome shotgun (WGS) entry which is preliminary data.</text>
</comment>
<keyword evidence="1" id="KW-0472">Membrane</keyword>
<sequence>MFDFIWECMSISYMGMLGMIFWSISISVFGFTIACFAYFVSGEWKKPKKPKYNGEKIIIQGGKKDE</sequence>
<reference evidence="2" key="1">
    <citation type="journal article" date="2014" name="Front. Microbiol.">
        <title>High frequency of phylogenetically diverse reductive dehalogenase-homologous genes in deep subseafloor sedimentary metagenomes.</title>
        <authorList>
            <person name="Kawai M."/>
            <person name="Futagami T."/>
            <person name="Toyoda A."/>
            <person name="Takaki Y."/>
            <person name="Nishi S."/>
            <person name="Hori S."/>
            <person name="Arai W."/>
            <person name="Tsubouchi T."/>
            <person name="Morono Y."/>
            <person name="Uchiyama I."/>
            <person name="Ito T."/>
            <person name="Fujiyama A."/>
            <person name="Inagaki F."/>
            <person name="Takami H."/>
        </authorList>
    </citation>
    <scope>NUCLEOTIDE SEQUENCE</scope>
    <source>
        <strain evidence="2">Expedition CK06-06</strain>
    </source>
</reference>
<evidence type="ECO:0000256" key="1">
    <source>
        <dbReference type="SAM" id="Phobius"/>
    </source>
</evidence>
<organism evidence="2">
    <name type="scientific">marine sediment metagenome</name>
    <dbReference type="NCBI Taxonomy" id="412755"/>
    <lineage>
        <taxon>unclassified sequences</taxon>
        <taxon>metagenomes</taxon>
        <taxon>ecological metagenomes</taxon>
    </lineage>
</organism>
<keyword evidence="1" id="KW-0812">Transmembrane</keyword>
<accession>X1DQR4</accession>
<dbReference type="EMBL" id="BART01032404">
    <property type="protein sequence ID" value="GAH10580.1"/>
    <property type="molecule type" value="Genomic_DNA"/>
</dbReference>
<feature type="transmembrane region" description="Helical" evidence="1">
    <location>
        <begin position="20"/>
        <end position="41"/>
    </location>
</feature>
<dbReference type="AlphaFoldDB" id="X1DQR4"/>
<proteinExistence type="predicted"/>
<name>X1DQR4_9ZZZZ</name>
<evidence type="ECO:0000313" key="2">
    <source>
        <dbReference type="EMBL" id="GAH10580.1"/>
    </source>
</evidence>
<keyword evidence="1" id="KW-1133">Transmembrane helix</keyword>
<protein>
    <submittedName>
        <fullName evidence="2">Uncharacterized protein</fullName>
    </submittedName>
</protein>